<comment type="subcellular location">
    <subcellularLocation>
        <location evidence="1 6">Mitochondrion</location>
    </subcellularLocation>
</comment>
<keyword evidence="8" id="KW-1185">Reference proteome</keyword>
<evidence type="ECO:0000256" key="2">
    <source>
        <dbReference type="ARBA" id="ARBA00009322"/>
    </source>
</evidence>
<evidence type="ECO:0000256" key="4">
    <source>
        <dbReference type="ARBA" id="ARBA00022946"/>
    </source>
</evidence>
<dbReference type="PANTHER" id="PTHR36959:SF2">
    <property type="entry name" value="ALTERED INHERITANCE OF MITOCHONDRIA PROTEIN 24, MITOCHONDRIAL"/>
    <property type="match status" value="1"/>
</dbReference>
<dbReference type="AlphaFoldDB" id="A0A8H3IM30"/>
<dbReference type="Gene3D" id="3.60.160.10">
    <property type="entry name" value="Mitochondrial biogenesis AIM24"/>
    <property type="match status" value="1"/>
</dbReference>
<keyword evidence="4" id="KW-0809">Transit peptide</keyword>
<keyword evidence="5 6" id="KW-0496">Mitochondrion</keyword>
<dbReference type="GO" id="GO:0005743">
    <property type="term" value="C:mitochondrial inner membrane"/>
    <property type="evidence" value="ECO:0007669"/>
    <property type="project" value="TreeGrafter"/>
</dbReference>
<dbReference type="InterPro" id="IPR016031">
    <property type="entry name" value="Trp_RNA-bd_attenuator-like_dom"/>
</dbReference>
<dbReference type="GO" id="GO:0007007">
    <property type="term" value="P:inner mitochondrial membrane organization"/>
    <property type="evidence" value="ECO:0007669"/>
    <property type="project" value="TreeGrafter"/>
</dbReference>
<dbReference type="PANTHER" id="PTHR36959">
    <property type="entry name" value="ALTERED INHERITANCE OF MITOCHONDRIA PROTEIN 24, MITOCHONDRIAL"/>
    <property type="match status" value="1"/>
</dbReference>
<dbReference type="EMBL" id="CAJPDS010000025">
    <property type="protein sequence ID" value="CAF9920315.1"/>
    <property type="molecule type" value="Genomic_DNA"/>
</dbReference>
<evidence type="ECO:0000256" key="5">
    <source>
        <dbReference type="ARBA" id="ARBA00023128"/>
    </source>
</evidence>
<comment type="caution">
    <text evidence="7">The sequence shown here is derived from an EMBL/GenBank/DDBJ whole genome shotgun (WGS) entry which is preliminary data.</text>
</comment>
<accession>A0A8H3IM30</accession>
<dbReference type="InterPro" id="IPR036983">
    <property type="entry name" value="AIM24_sf"/>
</dbReference>
<organism evidence="7 8">
    <name type="scientific">Heterodermia speciosa</name>
    <dbReference type="NCBI Taxonomy" id="116794"/>
    <lineage>
        <taxon>Eukaryota</taxon>
        <taxon>Fungi</taxon>
        <taxon>Dikarya</taxon>
        <taxon>Ascomycota</taxon>
        <taxon>Pezizomycotina</taxon>
        <taxon>Lecanoromycetes</taxon>
        <taxon>OSLEUM clade</taxon>
        <taxon>Lecanoromycetidae</taxon>
        <taxon>Caliciales</taxon>
        <taxon>Physciaceae</taxon>
        <taxon>Heterodermia</taxon>
    </lineage>
</organism>
<evidence type="ECO:0000313" key="7">
    <source>
        <dbReference type="EMBL" id="CAF9920315.1"/>
    </source>
</evidence>
<evidence type="ECO:0000256" key="1">
    <source>
        <dbReference type="ARBA" id="ARBA00004173"/>
    </source>
</evidence>
<dbReference type="Pfam" id="PF01987">
    <property type="entry name" value="AIM24"/>
    <property type="match status" value="1"/>
</dbReference>
<dbReference type="InterPro" id="IPR002838">
    <property type="entry name" value="AIM24"/>
</dbReference>
<protein>
    <recommendedName>
        <fullName evidence="3 6">Altered inheritance of mitochondria protein 24, mitochondrial</fullName>
    </recommendedName>
</protein>
<dbReference type="OrthoDB" id="5295771at2759"/>
<evidence type="ECO:0000256" key="3">
    <source>
        <dbReference type="ARBA" id="ARBA00013287"/>
    </source>
</evidence>
<gene>
    <name evidence="7" type="primary">AIM24</name>
    <name evidence="7" type="ORF">HETSPECPRED_004237</name>
</gene>
<dbReference type="Proteomes" id="UP000664521">
    <property type="component" value="Unassembled WGS sequence"/>
</dbReference>
<evidence type="ECO:0000313" key="8">
    <source>
        <dbReference type="Proteomes" id="UP000664521"/>
    </source>
</evidence>
<name>A0A8H3IM30_9LECA</name>
<proteinExistence type="inferred from homology"/>
<reference evidence="7" key="1">
    <citation type="submission" date="2021-03" db="EMBL/GenBank/DDBJ databases">
        <authorList>
            <person name="Tagirdzhanova G."/>
        </authorList>
    </citation>
    <scope>NUCLEOTIDE SEQUENCE</scope>
</reference>
<dbReference type="SUPFAM" id="SSF51219">
    <property type="entry name" value="TRAP-like"/>
    <property type="match status" value="1"/>
</dbReference>
<sequence length="276" mass="30503">MLEPVTRAFLRIPFLYQKVVATSPITALISTKLPSTALAVVHLDGSLDWMLAGKALLAWTGQTLSVRPTLDRRMSLAHWGSSEVTGRGLLALTGRGSICQIVLKTGEDYVAHPSNIVAYSLNPTPPSPYRFKSSTLRFQMPRLENRGFFPDTKFFRVMRESPTWRNLRSAFSGLRTWLRKTIWGDRLFLQFHGPTTILLQTRAARLNDVLSNRDVDEVADVPPGQSVTTFLKASNAVASQSETSSAVRRTRMSRAVVGADGTVSFDSARPPGESPK</sequence>
<evidence type="ECO:0000256" key="6">
    <source>
        <dbReference type="RuleBase" id="RU363045"/>
    </source>
</evidence>
<comment type="similarity">
    <text evidence="2 6">Belongs to the AIM24 family.</text>
</comment>